<evidence type="ECO:0000256" key="8">
    <source>
        <dbReference type="ARBA" id="ARBA00022989"/>
    </source>
</evidence>
<keyword evidence="4 10" id="KW-0328">Glycosyltransferase</keyword>
<evidence type="ECO:0000256" key="4">
    <source>
        <dbReference type="ARBA" id="ARBA00022676"/>
    </source>
</evidence>
<comment type="pathway">
    <text evidence="2 10">Protein modification; protein glycosylation.</text>
</comment>
<dbReference type="Proteomes" id="UP000695007">
    <property type="component" value="Unplaced"/>
</dbReference>
<keyword evidence="8 10" id="KW-1133">Transmembrane helix</keyword>
<name>A0AAJ6YPV4_9HYME</name>
<evidence type="ECO:0000256" key="5">
    <source>
        <dbReference type="ARBA" id="ARBA00022679"/>
    </source>
</evidence>
<evidence type="ECO:0000256" key="10">
    <source>
        <dbReference type="RuleBase" id="RU363110"/>
    </source>
</evidence>
<dbReference type="PANTHER" id="PTHR12413">
    <property type="entry name" value="DOLICHYL GLYCOSYLTRANSFERASE"/>
    <property type="match status" value="1"/>
</dbReference>
<protein>
    <recommendedName>
        <fullName evidence="10">Alpha-1,3-glucosyltransferase</fullName>
        <ecNumber evidence="10">2.4.1.-</ecNumber>
    </recommendedName>
</protein>
<evidence type="ECO:0000256" key="2">
    <source>
        <dbReference type="ARBA" id="ARBA00004922"/>
    </source>
</evidence>
<dbReference type="AlphaFoldDB" id="A0AAJ6YPV4"/>
<comment type="caution">
    <text evidence="10">Lacks conserved residue(s) required for the propagation of feature annotation.</text>
</comment>
<evidence type="ECO:0000256" key="9">
    <source>
        <dbReference type="ARBA" id="ARBA00023136"/>
    </source>
</evidence>
<keyword evidence="11" id="KW-1185">Reference proteome</keyword>
<feature type="transmembrane region" description="Helical" evidence="10">
    <location>
        <begin position="217"/>
        <end position="240"/>
    </location>
</feature>
<sequence length="511" mass="59298">MKTYISDKFLVKTFLLITCIKILLIPTYHSTDFEVHRNWLAITHNLPVNEWYISEKSQWTLDYPPLFAWFEYSLSKIATLIDFKMLNINNHNYASVQTKLFQRCTVICADLVFAYGIREAAQTFCKSIQNFMVFVLLSLYNIGLLIVDHIHFQYNGFLLGILLISIAKASKISSQNEILQGAFWFAVLLNLKHIYLYIAPAYGTWLLRSYCLKDNQFIYRFIKLGVIVTFVFILSFGPFINHLPQVLSRLFPFKRGIIHAYWAPNAWALCAGADKLLSVIWKKFNWLDNVKIASMSGGLVQEDSFMILPTPTPIFTFVITFLLTIPALWTLFFNTNTYNSPKNFVRCIILCGLTSFMFGWHVHEKAILTAIIPLCILATSNAFDARIFIILSSVGHTSLFPLLYPQELMPLKLILWFMYLIKSIILLKNQFDCIGLYSYEQFYVGFLPVITIYETVIHRIIFSDKLPFLPLALTSIYCGLGISYSYIIYYYEYLFKNSYCNSEINKKKVEQ</sequence>
<dbReference type="GeneID" id="105365528"/>
<evidence type="ECO:0000313" key="12">
    <source>
        <dbReference type="RefSeq" id="XP_011502023.1"/>
    </source>
</evidence>
<feature type="transmembrane region" description="Helical" evidence="10">
    <location>
        <begin position="413"/>
        <end position="431"/>
    </location>
</feature>
<feature type="transmembrane region" description="Helical" evidence="10">
    <location>
        <begin position="129"/>
        <end position="146"/>
    </location>
</feature>
<dbReference type="InterPro" id="IPR004856">
    <property type="entry name" value="Glyco_trans_ALG6/ALG8"/>
</dbReference>
<keyword evidence="6 10" id="KW-0812">Transmembrane</keyword>
<feature type="transmembrane region" description="Helical" evidence="10">
    <location>
        <begin position="314"/>
        <end position="332"/>
    </location>
</feature>
<keyword evidence="9 10" id="KW-0472">Membrane</keyword>
<dbReference type="KEGG" id="csol:105365528"/>
<keyword evidence="5 10" id="KW-0808">Transferase</keyword>
<dbReference type="RefSeq" id="XP_011502023.1">
    <property type="nucleotide sequence ID" value="XM_011503721.1"/>
</dbReference>
<feature type="transmembrane region" description="Helical" evidence="10">
    <location>
        <begin position="367"/>
        <end position="392"/>
    </location>
</feature>
<evidence type="ECO:0000256" key="1">
    <source>
        <dbReference type="ARBA" id="ARBA00004477"/>
    </source>
</evidence>
<keyword evidence="7 10" id="KW-0256">Endoplasmic reticulum</keyword>
<gene>
    <name evidence="12" type="primary">LOC105365528</name>
</gene>
<evidence type="ECO:0000256" key="6">
    <source>
        <dbReference type="ARBA" id="ARBA00022692"/>
    </source>
</evidence>
<comment type="subcellular location">
    <subcellularLocation>
        <location evidence="1 10">Endoplasmic reticulum membrane</location>
        <topology evidence="1 10">Multi-pass membrane protein</topology>
    </subcellularLocation>
</comment>
<reference evidence="12" key="1">
    <citation type="submission" date="2025-08" db="UniProtKB">
        <authorList>
            <consortium name="RefSeq"/>
        </authorList>
    </citation>
    <scope>IDENTIFICATION</scope>
</reference>
<accession>A0AAJ6YPV4</accession>
<proteinExistence type="inferred from homology"/>
<dbReference type="PANTHER" id="PTHR12413:SF2">
    <property type="entry name" value="DOLICHYL PYROPHOSPHATE GLC1MAN9GLCNAC2 ALPHA-1,3-GLUCOSYLTRANSFERASE-RELATED"/>
    <property type="match status" value="1"/>
</dbReference>
<dbReference type="EC" id="2.4.1.-" evidence="10"/>
<evidence type="ECO:0000256" key="7">
    <source>
        <dbReference type="ARBA" id="ARBA00022824"/>
    </source>
</evidence>
<dbReference type="GO" id="GO:0042283">
    <property type="term" value="F:dolichyl pyrophosphate Glc1Man9GlcNAc2 alpha-1,3-glucosyltransferase activity"/>
    <property type="evidence" value="ECO:0007669"/>
    <property type="project" value="TreeGrafter"/>
</dbReference>
<evidence type="ECO:0000313" key="11">
    <source>
        <dbReference type="Proteomes" id="UP000695007"/>
    </source>
</evidence>
<organism evidence="11 12">
    <name type="scientific">Ceratosolen solmsi marchali</name>
    <dbReference type="NCBI Taxonomy" id="326594"/>
    <lineage>
        <taxon>Eukaryota</taxon>
        <taxon>Metazoa</taxon>
        <taxon>Ecdysozoa</taxon>
        <taxon>Arthropoda</taxon>
        <taxon>Hexapoda</taxon>
        <taxon>Insecta</taxon>
        <taxon>Pterygota</taxon>
        <taxon>Neoptera</taxon>
        <taxon>Endopterygota</taxon>
        <taxon>Hymenoptera</taxon>
        <taxon>Apocrita</taxon>
        <taxon>Proctotrupomorpha</taxon>
        <taxon>Chalcidoidea</taxon>
        <taxon>Agaonidae</taxon>
        <taxon>Agaoninae</taxon>
        <taxon>Ceratosolen</taxon>
    </lineage>
</organism>
<dbReference type="CTD" id="31623"/>
<comment type="similarity">
    <text evidence="3 10">Belongs to the ALG6/ALG8 glucosyltransferase family.</text>
</comment>
<feature type="transmembrane region" description="Helical" evidence="10">
    <location>
        <begin position="468"/>
        <end position="489"/>
    </location>
</feature>
<dbReference type="GO" id="GO:0005789">
    <property type="term" value="C:endoplasmic reticulum membrane"/>
    <property type="evidence" value="ECO:0007669"/>
    <property type="project" value="UniProtKB-SubCell"/>
</dbReference>
<evidence type="ECO:0000256" key="3">
    <source>
        <dbReference type="ARBA" id="ARBA00008715"/>
    </source>
</evidence>
<dbReference type="Pfam" id="PF03155">
    <property type="entry name" value="Alg6_Alg8"/>
    <property type="match status" value="1"/>
</dbReference>
<dbReference type="GO" id="GO:0006487">
    <property type="term" value="P:protein N-linked glycosylation"/>
    <property type="evidence" value="ECO:0007669"/>
    <property type="project" value="TreeGrafter"/>
</dbReference>
<feature type="transmembrane region" description="Helical" evidence="10">
    <location>
        <begin position="182"/>
        <end position="205"/>
    </location>
</feature>